<evidence type="ECO:0000313" key="2">
    <source>
        <dbReference type="Proteomes" id="UP000095725"/>
    </source>
</evidence>
<evidence type="ECO:0000313" key="1">
    <source>
        <dbReference type="EMBL" id="CUQ12890.1"/>
    </source>
</evidence>
<name>A0A174TZU0_9BACE</name>
<reference evidence="1 2" key="1">
    <citation type="submission" date="2015-09" db="EMBL/GenBank/DDBJ databases">
        <authorList>
            <consortium name="Pathogen Informatics"/>
        </authorList>
    </citation>
    <scope>NUCLEOTIDE SEQUENCE [LARGE SCALE GENOMIC DNA]</scope>
    <source>
        <strain evidence="1 2">2789STDY5834946</strain>
    </source>
</reference>
<accession>A0A174TZU0</accession>
<organism evidence="1 2">
    <name type="scientific">Bacteroides caccae</name>
    <dbReference type="NCBI Taxonomy" id="47678"/>
    <lineage>
        <taxon>Bacteria</taxon>
        <taxon>Pseudomonadati</taxon>
        <taxon>Bacteroidota</taxon>
        <taxon>Bacteroidia</taxon>
        <taxon>Bacteroidales</taxon>
        <taxon>Bacteroidaceae</taxon>
        <taxon>Bacteroides</taxon>
    </lineage>
</organism>
<dbReference type="Proteomes" id="UP000095725">
    <property type="component" value="Unassembled WGS sequence"/>
</dbReference>
<dbReference type="EMBL" id="CZBL01000007">
    <property type="protein sequence ID" value="CUQ12890.1"/>
    <property type="molecule type" value="Genomic_DNA"/>
</dbReference>
<dbReference type="AlphaFoldDB" id="A0A174TZU0"/>
<protein>
    <submittedName>
        <fullName evidence="1">Uncharacterized protein</fullName>
    </submittedName>
</protein>
<gene>
    <name evidence="1" type="ORF">ERS852558_01898</name>
</gene>
<proteinExistence type="predicted"/>
<sequence length="43" mass="5242">MPELCSEEVNHFYHLIRACLLVPKKLPEKDFNYYYHKNTNLET</sequence>